<protein>
    <submittedName>
        <fullName evidence="1">Uncharacterized protein</fullName>
    </submittedName>
</protein>
<accession>A0ABM9D6M2</accession>
<organism evidence="1 2">
    <name type="scientific">Trichlorobacter ammonificans</name>
    <dbReference type="NCBI Taxonomy" id="2916410"/>
    <lineage>
        <taxon>Bacteria</taxon>
        <taxon>Pseudomonadati</taxon>
        <taxon>Thermodesulfobacteriota</taxon>
        <taxon>Desulfuromonadia</taxon>
        <taxon>Geobacterales</taxon>
        <taxon>Geobacteraceae</taxon>
        <taxon>Trichlorobacter</taxon>
    </lineage>
</organism>
<proteinExistence type="predicted"/>
<keyword evidence="2" id="KW-1185">Reference proteome</keyword>
<gene>
    <name evidence="1" type="ORF">GEAMG1_0221</name>
</gene>
<evidence type="ECO:0000313" key="2">
    <source>
        <dbReference type="Proteomes" id="UP001295463"/>
    </source>
</evidence>
<evidence type="ECO:0000313" key="1">
    <source>
        <dbReference type="EMBL" id="CAH2030043.1"/>
    </source>
</evidence>
<reference evidence="1 2" key="1">
    <citation type="submission" date="2022-03" db="EMBL/GenBank/DDBJ databases">
        <authorList>
            <person name="Koch H."/>
        </authorList>
    </citation>
    <scope>NUCLEOTIDE SEQUENCE [LARGE SCALE GENOMIC DNA]</scope>
    <source>
        <strain evidence="1 2">G1</strain>
    </source>
</reference>
<name>A0ABM9D6M2_9BACT</name>
<dbReference type="RefSeq" id="WP_305731015.1">
    <property type="nucleotide sequence ID" value="NZ_OW150024.1"/>
</dbReference>
<dbReference type="EMBL" id="OW150024">
    <property type="protein sequence ID" value="CAH2030043.1"/>
    <property type="molecule type" value="Genomic_DNA"/>
</dbReference>
<dbReference type="Proteomes" id="UP001295463">
    <property type="component" value="Chromosome"/>
</dbReference>
<sequence>MAPPLFLERFGPVAGLPVLHYRLEFACLVRQAVRELRPDAIALELPATLGEPFRRALSRLPRISLISHPTDGGTAHLLVEPADPLAEAGRLALEANLPLYCIDLDLDSYPQHRDRLPDPYSITRIGPQAYYRAWCDAAADDAPCPEDLRRERAMAHQLQQLAQRHQRILFVCGMVHLQRVREQFFLPQAAALGRRQRDGVTVWNLHPDCCGEVLGEFPFLSAVYEYCRGPLPPVPEEKGNRLRTRFHALELIAGGREELPEERLMDNAIRRTAHQVCRADGLLDRQRIIYRLFNEAARHYRQETGDRLQPWQKRTFFRFVRNYALQEGMLQPDLYQLLVAARGCVDDNFAYALCRLAMSYPWQQESSDLATRSISAEELWGGRRLIRFRPRDKRRKGLGGLRRSREKRAGEWLEGFDTPAICSYPPEDLAIEAFGSFLKKKGSLLLSEELSRSEKFTTSLLDGIDLRETVRAVHEQAIYVREQVRAKGGVGSVVVIFDEDRDNRHPYCMTWLGEHDQESDMAFYAGDPAENVVGPGICRCEYGGFMLSYPPRRMQDVWQDPDYRFAESKAEVLLLAALDYSPERYVVYAAARPPRSIFRQQAARIGRTIIYLPLGSLSPVRLKKLRVLHILAGHDKRGIAKDYIW</sequence>